<dbReference type="EMBL" id="JAACJO010000001">
    <property type="protein sequence ID" value="KAF5363270.1"/>
    <property type="molecule type" value="Genomic_DNA"/>
</dbReference>
<feature type="compositionally biased region" description="Basic residues" evidence="1">
    <location>
        <begin position="889"/>
        <end position="898"/>
    </location>
</feature>
<dbReference type="Pfam" id="PF17667">
    <property type="entry name" value="Pkinase_fungal"/>
    <property type="match status" value="1"/>
</dbReference>
<protein>
    <recommendedName>
        <fullName evidence="3">Fungal-type protein kinase domain-containing protein</fullName>
    </recommendedName>
</protein>
<feature type="transmembrane region" description="Helical" evidence="2">
    <location>
        <begin position="12"/>
        <end position="35"/>
    </location>
</feature>
<feature type="region of interest" description="Disordered" evidence="1">
    <location>
        <begin position="821"/>
        <end position="898"/>
    </location>
</feature>
<evidence type="ECO:0000313" key="4">
    <source>
        <dbReference type="EMBL" id="KAF5363270.1"/>
    </source>
</evidence>
<evidence type="ECO:0000313" key="5">
    <source>
        <dbReference type="Proteomes" id="UP000559027"/>
    </source>
</evidence>
<dbReference type="SUPFAM" id="SSF56112">
    <property type="entry name" value="Protein kinase-like (PK-like)"/>
    <property type="match status" value="1"/>
</dbReference>
<keyword evidence="2" id="KW-1133">Transmembrane helix</keyword>
<evidence type="ECO:0000256" key="1">
    <source>
        <dbReference type="SAM" id="MobiDB-lite"/>
    </source>
</evidence>
<dbReference type="AlphaFoldDB" id="A0A8H5GED3"/>
<keyword evidence="5" id="KW-1185">Reference proteome</keyword>
<dbReference type="InterPro" id="IPR011009">
    <property type="entry name" value="Kinase-like_dom_sf"/>
</dbReference>
<dbReference type="InterPro" id="IPR040976">
    <property type="entry name" value="Pkinase_fungal"/>
</dbReference>
<feature type="domain" description="Fungal-type protein kinase" evidence="3">
    <location>
        <begin position="242"/>
        <end position="716"/>
    </location>
</feature>
<dbReference type="OrthoDB" id="3271139at2759"/>
<feature type="compositionally biased region" description="Basic and acidic residues" evidence="1">
    <location>
        <begin position="179"/>
        <end position="191"/>
    </location>
</feature>
<comment type="caution">
    <text evidence="4">The sequence shown here is derived from an EMBL/GenBank/DDBJ whole genome shotgun (WGS) entry which is preliminary data.</text>
</comment>
<sequence length="898" mass="100560">MRLVGLNSIKVVIVLLALTSISLSPTYFLLTTFALNSSEPEKSTTNRARSIIMLGSESSSSSSNVQSSVPVTPPRSLDPGLTSVASAISDTPRSTKGDLGAFAQHKIRSEIAEQMAPELLRCPINAFFSHYSPFNPDNDLVDSAVSALKKKNHLTSTGNWRPGTFASITEPPAKATSKKASEKTPDASEHESEAVVFGKLTKIIKDMVPQGGNNDDRTRRFFYTDCGNKVVEGDISGGGFKPDAFVLRNEYTGGKITLSDAAVVAEFKNSNDPEVTRDNRLKIISAASHIMNNDPCRMWTYGISIEKDMMSVWYFSRSHSMKTDGFNWIEDPWTFVKVFVSFLFAKELEIGFDPSVRRVTYRTKERFIYEIKAEGGTRYYRTINPIFNPRVACITGRKTRVWEAEEVRLIDGSLANVQVVETGKRVALKDVWLDEGSQTERQIQKAIFDKLKQVRDEDYEWATEGYLRPLIKEALTDFPRNLPFMQIECDGWGKETRERHAEAVADPAIIPAKNLESSASQSAMHTRKKSTMSRPSGASNRPNSVSSRPRYGFRDYIVKKQYRLVYSSVGYALHDAKDLSTSFKAIEDVFIALVLLFLAGWVHRDVSTGNIIIVTVHGRTRGLLSDLEYAREFNRTGENVIDPKMGTPFFMPVEIHQGSKLKFVAQDLPVDLETHLPGSPTESLNSVLVSQDGHTSKPIFFFHHDLESLTWIGFWVALGKVEYGGSSEVFSWLFTNDLTPDAFRINFFKGLHREYVSNAFHPDLRTKLFPGLLGSVHVMLYKLCHSLPDAPVKQDFYSLYGKTSKYFHKLATVADEVNDKVKLNPPPLDPLSASREQPLANDNDKGTSNGQKKGTRGKGKADAVQTSVRSQELSTSRKRKGSEPQRMSMRLRKRPNTD</sequence>
<evidence type="ECO:0000256" key="2">
    <source>
        <dbReference type="SAM" id="Phobius"/>
    </source>
</evidence>
<feature type="region of interest" description="Disordered" evidence="1">
    <location>
        <begin position="516"/>
        <end position="547"/>
    </location>
</feature>
<name>A0A8H5GED3_9AGAR</name>
<feature type="region of interest" description="Disordered" evidence="1">
    <location>
        <begin position="156"/>
        <end position="191"/>
    </location>
</feature>
<dbReference type="Gene3D" id="1.10.510.10">
    <property type="entry name" value="Transferase(Phosphotransferase) domain 1"/>
    <property type="match status" value="1"/>
</dbReference>
<feature type="compositionally biased region" description="Polar residues" evidence="1">
    <location>
        <begin position="864"/>
        <end position="874"/>
    </location>
</feature>
<dbReference type="PANTHER" id="PTHR38248">
    <property type="entry name" value="FUNK1 6"/>
    <property type="match status" value="1"/>
</dbReference>
<accession>A0A8H5GED3</accession>
<proteinExistence type="predicted"/>
<gene>
    <name evidence="4" type="ORF">D9756_001096</name>
</gene>
<dbReference type="Proteomes" id="UP000559027">
    <property type="component" value="Unassembled WGS sequence"/>
</dbReference>
<organism evidence="4 5">
    <name type="scientific">Leucocoprinus leucothites</name>
    <dbReference type="NCBI Taxonomy" id="201217"/>
    <lineage>
        <taxon>Eukaryota</taxon>
        <taxon>Fungi</taxon>
        <taxon>Dikarya</taxon>
        <taxon>Basidiomycota</taxon>
        <taxon>Agaricomycotina</taxon>
        <taxon>Agaricomycetes</taxon>
        <taxon>Agaricomycetidae</taxon>
        <taxon>Agaricales</taxon>
        <taxon>Agaricineae</taxon>
        <taxon>Agaricaceae</taxon>
        <taxon>Leucocoprinus</taxon>
    </lineage>
</organism>
<keyword evidence="2" id="KW-0472">Membrane</keyword>
<evidence type="ECO:0000259" key="3">
    <source>
        <dbReference type="Pfam" id="PF17667"/>
    </source>
</evidence>
<reference evidence="4 5" key="1">
    <citation type="journal article" date="2020" name="ISME J.">
        <title>Uncovering the hidden diversity of litter-decomposition mechanisms in mushroom-forming fungi.</title>
        <authorList>
            <person name="Floudas D."/>
            <person name="Bentzer J."/>
            <person name="Ahren D."/>
            <person name="Johansson T."/>
            <person name="Persson P."/>
            <person name="Tunlid A."/>
        </authorList>
    </citation>
    <scope>NUCLEOTIDE SEQUENCE [LARGE SCALE GENOMIC DNA]</scope>
    <source>
        <strain evidence="4 5">CBS 146.42</strain>
    </source>
</reference>
<dbReference type="PANTHER" id="PTHR38248:SF2">
    <property type="entry name" value="FUNK1 11"/>
    <property type="match status" value="1"/>
</dbReference>
<keyword evidence="2" id="KW-0812">Transmembrane</keyword>